<name>A0A1P8F4M9_9CHLR</name>
<dbReference type="EMBL" id="CP018258">
    <property type="protein sequence ID" value="APV43390.1"/>
    <property type="molecule type" value="Genomic_DNA"/>
</dbReference>
<dbReference type="RefSeq" id="WP_076003209.1">
    <property type="nucleotide sequence ID" value="NZ_CP018258.1"/>
</dbReference>
<sequence>MIQVSAAGDWIRVRYGSFFKSNLTIAPKLNFGDSFRNKNLSHKNEKRIAKAFCHSREGRNPGEQGIGSIG</sequence>
<dbReference type="Proteomes" id="UP000185934">
    <property type="component" value="Chromosome"/>
</dbReference>
<keyword evidence="2" id="KW-1185">Reference proteome</keyword>
<evidence type="ECO:0000313" key="2">
    <source>
        <dbReference type="Proteomes" id="UP000185934"/>
    </source>
</evidence>
<organism evidence="1 2">
    <name type="scientific">Dehalogenimonas formicexedens</name>
    <dbReference type="NCBI Taxonomy" id="1839801"/>
    <lineage>
        <taxon>Bacteria</taxon>
        <taxon>Bacillati</taxon>
        <taxon>Chloroflexota</taxon>
        <taxon>Dehalococcoidia</taxon>
        <taxon>Dehalococcoidales</taxon>
        <taxon>Dehalococcoidaceae</taxon>
        <taxon>Dehalogenimonas</taxon>
    </lineage>
</organism>
<proteinExistence type="predicted"/>
<protein>
    <submittedName>
        <fullName evidence="1">Uncharacterized protein</fullName>
    </submittedName>
</protein>
<accession>A0A1P8F4M9</accession>
<dbReference type="KEGG" id="dfo:Dform_00024"/>
<dbReference type="AlphaFoldDB" id="A0A1P8F4M9"/>
<reference evidence="2" key="1">
    <citation type="submission" date="2016-11" db="EMBL/GenBank/DDBJ databases">
        <title>Dehalogenimonas formicexedens sp. nov., a chlorinated alkane respiring bacterium isolated from contaminated groundwater.</title>
        <authorList>
            <person name="Key T.A."/>
            <person name="Bowman K.S."/>
            <person name="Lee I."/>
            <person name="Chun J."/>
            <person name="Albuquerque L."/>
            <person name="da Costa M.S."/>
            <person name="Rainey F.A."/>
            <person name="Moe W.M."/>
        </authorList>
    </citation>
    <scope>NUCLEOTIDE SEQUENCE [LARGE SCALE GENOMIC DNA]</scope>
    <source>
        <strain evidence="2">NSZ-14</strain>
    </source>
</reference>
<gene>
    <name evidence="1" type="ORF">Dform_00024</name>
</gene>
<evidence type="ECO:0000313" key="1">
    <source>
        <dbReference type="EMBL" id="APV43390.1"/>
    </source>
</evidence>